<sequence>MSKINIHKQRVLISAVNIPPITINLGGVEKMITPAKHAANAKHVDNTIKARIILDFTGLQLPVGGGGVRVFV</sequence>
<protein>
    <submittedName>
        <fullName evidence="1">Uncharacterized protein</fullName>
    </submittedName>
</protein>
<evidence type="ECO:0000313" key="1">
    <source>
        <dbReference type="EMBL" id="SYX09169.1"/>
    </source>
</evidence>
<organism evidence="1 2">
    <name type="scientific">Chlamydia poikilotherma</name>
    <dbReference type="NCBI Taxonomy" id="1967783"/>
    <lineage>
        <taxon>Bacteria</taxon>
        <taxon>Pseudomonadati</taxon>
        <taxon>Chlamydiota</taxon>
        <taxon>Chlamydiia</taxon>
        <taxon>Chlamydiales</taxon>
        <taxon>Chlamydiaceae</taxon>
        <taxon>Chlamydia/Chlamydophila group</taxon>
        <taxon>Chlamydia</taxon>
    </lineage>
</organism>
<gene>
    <name evidence="1" type="ORF">C834K_0725</name>
</gene>
<reference evidence="2" key="1">
    <citation type="submission" date="2017-11" db="EMBL/GenBank/DDBJ databases">
        <authorList>
            <person name="Seth-Smith MB H."/>
        </authorList>
    </citation>
    <scope>NUCLEOTIDE SEQUENCE [LARGE SCALE GENOMIC DNA]</scope>
</reference>
<dbReference type="EMBL" id="LS992154">
    <property type="protein sequence ID" value="SYX09169.1"/>
    <property type="molecule type" value="Genomic_DNA"/>
</dbReference>
<dbReference type="AlphaFoldDB" id="A0A3B0PN12"/>
<dbReference type="Proteomes" id="UP000258476">
    <property type="component" value="Chromosome"/>
</dbReference>
<name>A0A3B0PN12_9CHLA</name>
<dbReference type="KEGG" id="chla:C834K_0725"/>
<proteinExistence type="predicted"/>
<accession>A0A3B0PN12</accession>
<dbReference type="RefSeq" id="WP_117274464.1">
    <property type="nucleotide sequence ID" value="NZ_LS992154.1"/>
</dbReference>
<evidence type="ECO:0000313" key="2">
    <source>
        <dbReference type="Proteomes" id="UP000258476"/>
    </source>
</evidence>
<keyword evidence="2" id="KW-1185">Reference proteome</keyword>